<organism evidence="1 2">
    <name type="scientific">Funneliformis geosporum</name>
    <dbReference type="NCBI Taxonomy" id="1117311"/>
    <lineage>
        <taxon>Eukaryota</taxon>
        <taxon>Fungi</taxon>
        <taxon>Fungi incertae sedis</taxon>
        <taxon>Mucoromycota</taxon>
        <taxon>Glomeromycotina</taxon>
        <taxon>Glomeromycetes</taxon>
        <taxon>Glomerales</taxon>
        <taxon>Glomeraceae</taxon>
        <taxon>Funneliformis</taxon>
    </lineage>
</organism>
<proteinExistence type="predicted"/>
<sequence length="172" mass="20137">MNANEEREVVAKAVLRSECDNHFYEYLIQRREQTSFVKEIQIENSCYCTTLLNLKNDHELGVNAKSALDAFELTQYSNKIESTNLPTNFHHQREVQQELPESDAEFNTMRTEIQDYHEDNSIDIVTNVTDDYLQEAVESMVGKVRSGILKVDNVNLEEIFEKYRDESESRFE</sequence>
<dbReference type="EMBL" id="CAMKVN010001855">
    <property type="protein sequence ID" value="CAI2178444.1"/>
    <property type="molecule type" value="Genomic_DNA"/>
</dbReference>
<reference evidence="1" key="1">
    <citation type="submission" date="2022-08" db="EMBL/GenBank/DDBJ databases">
        <authorList>
            <person name="Kallberg Y."/>
            <person name="Tangrot J."/>
            <person name="Rosling A."/>
        </authorList>
    </citation>
    <scope>NUCLEOTIDE SEQUENCE</scope>
    <source>
        <strain evidence="1">Wild A</strain>
    </source>
</reference>
<accession>A0A9W4SR69</accession>
<dbReference type="OrthoDB" id="2413891at2759"/>
<evidence type="ECO:0000313" key="1">
    <source>
        <dbReference type="EMBL" id="CAI2178444.1"/>
    </source>
</evidence>
<dbReference type="AlphaFoldDB" id="A0A9W4SR69"/>
<gene>
    <name evidence="1" type="ORF">FWILDA_LOCUS8589</name>
</gene>
<protein>
    <submittedName>
        <fullName evidence="1">17635_t:CDS:1</fullName>
    </submittedName>
</protein>
<comment type="caution">
    <text evidence="1">The sequence shown here is derived from an EMBL/GenBank/DDBJ whole genome shotgun (WGS) entry which is preliminary data.</text>
</comment>
<dbReference type="Proteomes" id="UP001153678">
    <property type="component" value="Unassembled WGS sequence"/>
</dbReference>
<name>A0A9W4SR69_9GLOM</name>
<keyword evidence="2" id="KW-1185">Reference proteome</keyword>
<evidence type="ECO:0000313" key="2">
    <source>
        <dbReference type="Proteomes" id="UP001153678"/>
    </source>
</evidence>